<dbReference type="KEGG" id="pfj:MYCFIDRAFT_179568"/>
<gene>
    <name evidence="1" type="ORF">MYCFIDRAFT_179568</name>
</gene>
<reference evidence="1 2" key="1">
    <citation type="journal article" date="2012" name="PLoS Pathog.">
        <title>Diverse lifestyles and strategies of plant pathogenesis encoded in the genomes of eighteen Dothideomycetes fungi.</title>
        <authorList>
            <person name="Ohm R.A."/>
            <person name="Feau N."/>
            <person name="Henrissat B."/>
            <person name="Schoch C.L."/>
            <person name="Horwitz B.A."/>
            <person name="Barry K.W."/>
            <person name="Condon B.J."/>
            <person name="Copeland A.C."/>
            <person name="Dhillon B."/>
            <person name="Glaser F."/>
            <person name="Hesse C.N."/>
            <person name="Kosti I."/>
            <person name="LaButti K."/>
            <person name="Lindquist E.A."/>
            <person name="Lucas S."/>
            <person name="Salamov A.A."/>
            <person name="Bradshaw R.E."/>
            <person name="Ciuffetti L."/>
            <person name="Hamelin R.C."/>
            <person name="Kema G.H.J."/>
            <person name="Lawrence C."/>
            <person name="Scott J.A."/>
            <person name="Spatafora J.W."/>
            <person name="Turgeon B.G."/>
            <person name="de Wit P.J.G.M."/>
            <person name="Zhong S."/>
            <person name="Goodwin S.B."/>
            <person name="Grigoriev I.V."/>
        </authorList>
    </citation>
    <scope>NUCLEOTIDE SEQUENCE [LARGE SCALE GENOMIC DNA]</scope>
    <source>
        <strain evidence="1 2">CIRAD86</strain>
    </source>
</reference>
<evidence type="ECO:0000313" key="1">
    <source>
        <dbReference type="EMBL" id="EME78123.1"/>
    </source>
</evidence>
<dbReference type="eggNOG" id="ENOG502RANQ">
    <property type="taxonomic scope" value="Eukaryota"/>
</dbReference>
<name>M3ALU7_PSEFD</name>
<dbReference type="OrthoDB" id="3645403at2759"/>
<sequence>MADSCIDSSSKEHTLEIRGRLREKVMHLVKPFRFTTNRPPFALRDLIVFALVAREEENANMRTIIQWIFDNFDFDANTENHSVYNSCYENHGEPEKMIEGFIGALMNVDTPISVTSLKNETGQEKDRYAVSTDAARFHLNECTQPIRKGKIPFPDLPPELRNRIYKLLFVYSTPLSLQLDIMLSG</sequence>
<dbReference type="AlphaFoldDB" id="M3ALU7"/>
<dbReference type="Proteomes" id="UP000016932">
    <property type="component" value="Unassembled WGS sequence"/>
</dbReference>
<protein>
    <recommendedName>
        <fullName evidence="3">Fork-head domain-containing protein</fullName>
    </recommendedName>
</protein>
<evidence type="ECO:0000313" key="2">
    <source>
        <dbReference type="Proteomes" id="UP000016932"/>
    </source>
</evidence>
<evidence type="ECO:0008006" key="3">
    <source>
        <dbReference type="Google" id="ProtNLM"/>
    </source>
</evidence>
<dbReference type="VEuPathDB" id="FungiDB:MYCFIDRAFT_179568"/>
<accession>M3ALU7</accession>
<dbReference type="HOGENOM" id="CLU_1461939_0_0_1"/>
<organism evidence="1 2">
    <name type="scientific">Pseudocercospora fijiensis (strain CIRAD86)</name>
    <name type="common">Black leaf streak disease fungus</name>
    <name type="synonym">Mycosphaerella fijiensis</name>
    <dbReference type="NCBI Taxonomy" id="383855"/>
    <lineage>
        <taxon>Eukaryota</taxon>
        <taxon>Fungi</taxon>
        <taxon>Dikarya</taxon>
        <taxon>Ascomycota</taxon>
        <taxon>Pezizomycotina</taxon>
        <taxon>Dothideomycetes</taxon>
        <taxon>Dothideomycetidae</taxon>
        <taxon>Mycosphaerellales</taxon>
        <taxon>Mycosphaerellaceae</taxon>
        <taxon>Pseudocercospora</taxon>
    </lineage>
</organism>
<keyword evidence="2" id="KW-1185">Reference proteome</keyword>
<dbReference type="RefSeq" id="XP_007931815.1">
    <property type="nucleotide sequence ID" value="XM_007933624.1"/>
</dbReference>
<proteinExistence type="predicted"/>
<dbReference type="EMBL" id="KB446564">
    <property type="protein sequence ID" value="EME78123.1"/>
    <property type="molecule type" value="Genomic_DNA"/>
</dbReference>
<dbReference type="GeneID" id="19334153"/>